<accession>A0A017HBT6</accession>
<evidence type="ECO:0000256" key="1">
    <source>
        <dbReference type="ARBA" id="ARBA00022801"/>
    </source>
</evidence>
<organism evidence="3 4">
    <name type="scientific">Rubellimicrobium mesophilum DSM 19309</name>
    <dbReference type="NCBI Taxonomy" id="442562"/>
    <lineage>
        <taxon>Bacteria</taxon>
        <taxon>Pseudomonadati</taxon>
        <taxon>Pseudomonadota</taxon>
        <taxon>Alphaproteobacteria</taxon>
        <taxon>Rhodobacterales</taxon>
        <taxon>Roseobacteraceae</taxon>
        <taxon>Rubellimicrobium</taxon>
    </lineage>
</organism>
<dbReference type="Proteomes" id="UP000019666">
    <property type="component" value="Unassembled WGS sequence"/>
</dbReference>
<dbReference type="HOGENOM" id="CLU_030130_3_2_5"/>
<dbReference type="InterPro" id="IPR050345">
    <property type="entry name" value="Aliph_Amidase/BUP"/>
</dbReference>
<dbReference type="STRING" id="442562.Rumeso_04979"/>
<dbReference type="GO" id="GO:0000257">
    <property type="term" value="F:nitrilase activity"/>
    <property type="evidence" value="ECO:0007669"/>
    <property type="project" value="UniProtKB-EC"/>
</dbReference>
<feature type="domain" description="CN hydrolase" evidence="2">
    <location>
        <begin position="3"/>
        <end position="276"/>
    </location>
</feature>
<evidence type="ECO:0000259" key="2">
    <source>
        <dbReference type="PROSITE" id="PS50263"/>
    </source>
</evidence>
<evidence type="ECO:0000313" key="3">
    <source>
        <dbReference type="EMBL" id="EYD71578.1"/>
    </source>
</evidence>
<dbReference type="EC" id="3.5.5.1" evidence="3"/>
<reference evidence="3 4" key="1">
    <citation type="submission" date="2013-02" db="EMBL/GenBank/DDBJ databases">
        <authorList>
            <person name="Fiebig A."/>
            <person name="Goeker M."/>
            <person name="Klenk H.-P.P."/>
        </authorList>
    </citation>
    <scope>NUCLEOTIDE SEQUENCE [LARGE SCALE GENOMIC DNA]</scope>
    <source>
        <strain evidence="3 4">DSM 19309</strain>
    </source>
</reference>
<sequence>MTLRCGAVQFRHAAGAKEENFATVERFARRAQEQGVKVLAFPEMCLTGYWHTRHLDRAGWEALSEPVPEGPSTQRLLALSRELDMVLGVGLVEAAQGRLYNTYVVALPDGSWHRHRKLHAFESPHISSGDSFTVFDTPLGVRLGVLICYDNNIVENVRATALLGCDILLAPHQTGATASRSPHGMKPIDPALWHARHEDPEALRREFQGDKGRGWLMRWLPSRAHDNGLFILFANGVGLDDDEVRTGNAMILDPYGRILAESDAIEDDLVVADLDLSLLPLCTGRRWIRGRRPELYGSLAVPLGHEMSPQEARFSDKPT</sequence>
<proteinExistence type="predicted"/>
<dbReference type="PANTHER" id="PTHR43674:SF2">
    <property type="entry name" value="BETA-UREIDOPROPIONASE"/>
    <property type="match status" value="1"/>
</dbReference>
<dbReference type="GO" id="GO:0016811">
    <property type="term" value="F:hydrolase activity, acting on carbon-nitrogen (but not peptide) bonds, in linear amides"/>
    <property type="evidence" value="ECO:0007669"/>
    <property type="project" value="UniProtKB-ARBA"/>
</dbReference>
<dbReference type="Gene3D" id="3.60.110.10">
    <property type="entry name" value="Carbon-nitrogen hydrolase"/>
    <property type="match status" value="1"/>
</dbReference>
<dbReference type="RefSeq" id="WP_037284362.1">
    <property type="nucleotide sequence ID" value="NZ_KK088637.1"/>
</dbReference>
<dbReference type="OrthoDB" id="9803803at2"/>
<dbReference type="SUPFAM" id="SSF56317">
    <property type="entry name" value="Carbon-nitrogen hydrolase"/>
    <property type="match status" value="1"/>
</dbReference>
<keyword evidence="1 3" id="KW-0378">Hydrolase</keyword>
<evidence type="ECO:0000313" key="4">
    <source>
        <dbReference type="Proteomes" id="UP000019666"/>
    </source>
</evidence>
<dbReference type="PATRIC" id="fig|442562.3.peg.4900"/>
<comment type="caution">
    <text evidence="3">The sequence shown here is derived from an EMBL/GenBank/DDBJ whole genome shotgun (WGS) entry which is preliminary data.</text>
</comment>
<dbReference type="InterPro" id="IPR003010">
    <property type="entry name" value="C-N_Hydrolase"/>
</dbReference>
<dbReference type="Pfam" id="PF00795">
    <property type="entry name" value="CN_hydrolase"/>
    <property type="match status" value="1"/>
</dbReference>
<dbReference type="CDD" id="cd07585">
    <property type="entry name" value="nitrilase_7"/>
    <property type="match status" value="1"/>
</dbReference>
<gene>
    <name evidence="3" type="ORF">Rumeso_04979</name>
</gene>
<dbReference type="InterPro" id="IPR036526">
    <property type="entry name" value="C-N_Hydrolase_sf"/>
</dbReference>
<dbReference type="AlphaFoldDB" id="A0A017HBT6"/>
<dbReference type="PANTHER" id="PTHR43674">
    <property type="entry name" value="NITRILASE C965.09-RELATED"/>
    <property type="match status" value="1"/>
</dbReference>
<dbReference type="PROSITE" id="PS50263">
    <property type="entry name" value="CN_HYDROLASE"/>
    <property type="match status" value="1"/>
</dbReference>
<dbReference type="EMBL" id="AOSK01000136">
    <property type="protein sequence ID" value="EYD71578.1"/>
    <property type="molecule type" value="Genomic_DNA"/>
</dbReference>
<protein>
    <submittedName>
        <fullName evidence="3">Nitrilase</fullName>
        <ecNumber evidence="3">3.5.5.1</ecNumber>
    </submittedName>
</protein>
<name>A0A017HBT6_9RHOB</name>
<keyword evidence="4" id="KW-1185">Reference proteome</keyword>